<dbReference type="InterPro" id="IPR050426">
    <property type="entry name" value="Glycosyltransferase_28"/>
</dbReference>
<dbReference type="InterPro" id="IPR002213">
    <property type="entry name" value="UDP_glucos_trans"/>
</dbReference>
<dbReference type="GO" id="GO:0005975">
    <property type="term" value="P:carbohydrate metabolic process"/>
    <property type="evidence" value="ECO:0007669"/>
    <property type="project" value="InterPro"/>
</dbReference>
<dbReference type="RefSeq" id="WP_057968085.1">
    <property type="nucleotide sequence ID" value="NZ_JBLVUP010000001.1"/>
</dbReference>
<evidence type="ECO:0000259" key="1">
    <source>
        <dbReference type="Pfam" id="PF03033"/>
    </source>
</evidence>
<dbReference type="InterPro" id="IPR010610">
    <property type="entry name" value="EryCIII-like_C"/>
</dbReference>
<dbReference type="Gene3D" id="3.40.50.2000">
    <property type="entry name" value="Glycogen Phosphorylase B"/>
    <property type="match status" value="2"/>
</dbReference>
<dbReference type="PANTHER" id="PTHR48050:SF13">
    <property type="entry name" value="STEROL 3-BETA-GLUCOSYLTRANSFERASE UGT80A2"/>
    <property type="match status" value="1"/>
</dbReference>
<dbReference type="GO" id="GO:0033072">
    <property type="term" value="P:vancomycin biosynthetic process"/>
    <property type="evidence" value="ECO:0007669"/>
    <property type="project" value="UniProtKB-ARBA"/>
</dbReference>
<feature type="domain" description="Erythromycin biosynthesis protein CIII-like C-terminal" evidence="2">
    <location>
        <begin position="296"/>
        <end position="396"/>
    </location>
</feature>
<name>A0A1S1LK81_MYCCH</name>
<feature type="domain" description="Glycosyltransferase family 28 N-terminal" evidence="1">
    <location>
        <begin position="3"/>
        <end position="73"/>
    </location>
</feature>
<evidence type="ECO:0000313" key="4">
    <source>
        <dbReference type="Proteomes" id="UP000180043"/>
    </source>
</evidence>
<dbReference type="SUPFAM" id="SSF53756">
    <property type="entry name" value="UDP-Glycosyltransferase/glycogen phosphorylase"/>
    <property type="match status" value="1"/>
</dbReference>
<comment type="caution">
    <text evidence="3">The sequence shown here is derived from an EMBL/GenBank/DDBJ whole genome shotgun (WGS) entry which is preliminary data.</text>
</comment>
<dbReference type="CDD" id="cd03784">
    <property type="entry name" value="GT1_Gtf-like"/>
    <property type="match status" value="1"/>
</dbReference>
<reference evidence="3 4" key="1">
    <citation type="submission" date="2016-10" db="EMBL/GenBank/DDBJ databases">
        <title>Evaluation of Human, Veterinary and Environmental Mycobacterium chelonae Isolates by Core Genome Phylogenomic Analysis, Targeted Gene Comparison, and Anti-microbial Susceptibility Patterns: A Tale of Mistaken Identities.</title>
        <authorList>
            <person name="Fogelson S.B."/>
            <person name="Camus A.C."/>
            <person name="Lorenz W."/>
            <person name="Vasireddy R."/>
            <person name="Vasireddy S."/>
            <person name="Smith T."/>
            <person name="Brown-Elliott B.A."/>
            <person name="Wallace R.J.Jr."/>
            <person name="Hasan N.A."/>
            <person name="Reischl U."/>
            <person name="Sanchez S."/>
        </authorList>
    </citation>
    <scope>NUCLEOTIDE SEQUENCE [LARGE SCALE GENOMIC DNA]</scope>
    <source>
        <strain evidence="3 4">15515</strain>
    </source>
</reference>
<evidence type="ECO:0000259" key="2">
    <source>
        <dbReference type="Pfam" id="PF06722"/>
    </source>
</evidence>
<dbReference type="AlphaFoldDB" id="A0A1S1LK81"/>
<evidence type="ECO:0000313" key="3">
    <source>
        <dbReference type="EMBL" id="OHU57742.1"/>
    </source>
</evidence>
<dbReference type="Pfam" id="PF06722">
    <property type="entry name" value="EryCIII-like_C"/>
    <property type="match status" value="1"/>
</dbReference>
<dbReference type="InterPro" id="IPR004276">
    <property type="entry name" value="GlycoTrans_28_N"/>
</dbReference>
<dbReference type="GO" id="GO:0016758">
    <property type="term" value="F:hexosyltransferase activity"/>
    <property type="evidence" value="ECO:0007669"/>
    <property type="project" value="InterPro"/>
</dbReference>
<dbReference type="FunFam" id="3.40.50.2000:FF:000009">
    <property type="entry name" value="Sterol 3-beta-glucosyltransferase UGT80A2"/>
    <property type="match status" value="1"/>
</dbReference>
<organism evidence="3 4">
    <name type="scientific">Mycobacteroides chelonae</name>
    <name type="common">Mycobacterium chelonae</name>
    <dbReference type="NCBI Taxonomy" id="1774"/>
    <lineage>
        <taxon>Bacteria</taxon>
        <taxon>Bacillati</taxon>
        <taxon>Actinomycetota</taxon>
        <taxon>Actinomycetes</taxon>
        <taxon>Mycobacteriales</taxon>
        <taxon>Mycobacteriaceae</taxon>
        <taxon>Mycobacteroides</taxon>
    </lineage>
</organism>
<accession>A0A1S1LK81</accession>
<proteinExistence type="predicted"/>
<dbReference type="EMBL" id="MLIQ01000013">
    <property type="protein sequence ID" value="OHU57742.1"/>
    <property type="molecule type" value="Genomic_DNA"/>
</dbReference>
<dbReference type="GO" id="GO:0008194">
    <property type="term" value="F:UDP-glycosyltransferase activity"/>
    <property type="evidence" value="ECO:0007669"/>
    <property type="project" value="InterPro"/>
</dbReference>
<protein>
    <submittedName>
        <fullName evidence="3">Uncharacterized protein</fullName>
    </submittedName>
</protein>
<dbReference type="Pfam" id="PF03033">
    <property type="entry name" value="Glyco_transf_28"/>
    <property type="match status" value="1"/>
</dbReference>
<dbReference type="Proteomes" id="UP000180043">
    <property type="component" value="Unassembled WGS sequence"/>
</dbReference>
<gene>
    <name evidence="3" type="ORF">BKG82_08705</name>
</gene>
<dbReference type="PANTHER" id="PTHR48050">
    <property type="entry name" value="STEROL 3-BETA-GLUCOSYLTRANSFERASE"/>
    <property type="match status" value="1"/>
</dbReference>
<sequence>MKFALACYGTRGDVEPSVSVGCELTRRGHDVCVAVPPDLVTFAESAGLAAVPYGPELQDFLQDEFLRNFWTQLVRNPVGTLRELWAPIARYWSDTSATLTSVTDGADLLSTGLNFEQSAANVAEYFDIPLMMLHHFPMRPNGQLLPMLPAPLVRSGGMLSEWLLWRATKDAEDTQRRELGLPEATGPSPRRIARSAAIEIQAYDAVSVPGLANEWAKWNGKRPFVGALTMGLSTTADHEVASWIAAGKPPICFATGSIPLESPAGTIEMISSACAELGERALVCAGGTDFGDIVQPDHVKVVGAVNYSAVFAASRAVVHHGGSGTTAASLRAGTPTLILWSTADQPYWGNQLGRLKVGAARRFSATNRKTLVADLRRILAPEYAVAARELATRMTSPEESVTKAADLFEAAARGKASKK</sequence>